<evidence type="ECO:0000256" key="6">
    <source>
        <dbReference type="ARBA" id="ARBA00022692"/>
    </source>
</evidence>
<sequence>MSLNTGSIRVKIVVLAGLCLLGIVAVVVAMNIHFSSVNNSLVAQASERAMIQGAKTLLQAKASEQTAVLGSYFRQSQILLTSLADQVTAQSEGWKRHGGNPAVLRELLNDSVKKLYERNTALGLQGLWIVFEPDSLDGQDAVFVGDATHSGNDTGRFTAQWSRYGGSSVNSTIAEADLVKTDLNASGVPYNNWFVCPKTTRQLCVQSPYNDTVNGEKALLTSISMPVIVNGVVVAVVGVDLSLAALQAGVHKSAAGLFGGQSYIIVTSADGVVAADSVDPAAIGAPLPPDMGGKVQDLAKDGTAVVESEGEIRATIPLNVAEGVMPWNVLLGVPRQVLLEDTLAVQRQLNDAQARGVTNTVLVGFVAALIGLTLIWLMASGVIRPINSVAQMLKEIATGDGDLTRRLDYVKRDELGELASGFNRFLDKLQPTVARIKQSIIEIRTAADQSSTVTRETSEGMQVQFREIDQVATASNEMSATALDVATNASSAATAAQVADNEAQDGMAIIRHSTAEVTNLCEEISRVVVQVEALAVSSEQIGSVLDVIRGIAEQTNLLALNAAIEAARAGDSGRGFAVVADEVRALARRTQDSVEEIRHVVEQVQDRTRGVVTLMHNSHSKTQDNAQSIHKALKALDRIGEAVTVITSMNLQIASAAEEQGAVAEEVNRNVANIRRVTESLTRQASQSAQITGQLNVLTVEQMRLMDHFKV</sequence>
<proteinExistence type="inferred from homology"/>
<feature type="domain" description="HAMP" evidence="15">
    <location>
        <begin position="380"/>
        <end position="434"/>
    </location>
</feature>
<evidence type="ECO:0000259" key="14">
    <source>
        <dbReference type="PROSITE" id="PS50192"/>
    </source>
</evidence>
<evidence type="ECO:0000256" key="11">
    <source>
        <dbReference type="PROSITE-ProRule" id="PRU00284"/>
    </source>
</evidence>
<dbReference type="InterPro" id="IPR003660">
    <property type="entry name" value="HAMP_dom"/>
</dbReference>
<evidence type="ECO:0000259" key="13">
    <source>
        <dbReference type="PROSITE" id="PS50111"/>
    </source>
</evidence>
<evidence type="ECO:0000256" key="12">
    <source>
        <dbReference type="SAM" id="Phobius"/>
    </source>
</evidence>
<evidence type="ECO:0000313" key="16">
    <source>
        <dbReference type="EMBL" id="KKA09919.1"/>
    </source>
</evidence>
<keyword evidence="2" id="KW-1003">Cell membrane</keyword>
<dbReference type="FunFam" id="1.10.287.950:FF:000001">
    <property type="entry name" value="Methyl-accepting chemotaxis sensory transducer"/>
    <property type="match status" value="1"/>
</dbReference>
<evidence type="ECO:0000256" key="9">
    <source>
        <dbReference type="ARBA" id="ARBA00023224"/>
    </source>
</evidence>
<evidence type="ECO:0000256" key="3">
    <source>
        <dbReference type="ARBA" id="ARBA00022481"/>
    </source>
</evidence>
<dbReference type="Pfam" id="PF22673">
    <property type="entry name" value="MCP-like_PDC_1"/>
    <property type="match status" value="1"/>
</dbReference>
<keyword evidence="4" id="KW-0145">Chemotaxis</keyword>
<dbReference type="SMART" id="SM00283">
    <property type="entry name" value="MA"/>
    <property type="match status" value="1"/>
</dbReference>
<keyword evidence="7 12" id="KW-1133">Transmembrane helix</keyword>
<organism evidence="16 17">
    <name type="scientific">Pseudomonas kilonensis</name>
    <dbReference type="NCBI Taxonomy" id="132476"/>
    <lineage>
        <taxon>Bacteria</taxon>
        <taxon>Pseudomonadati</taxon>
        <taxon>Pseudomonadota</taxon>
        <taxon>Gammaproteobacteria</taxon>
        <taxon>Pseudomonadales</taxon>
        <taxon>Pseudomonadaceae</taxon>
        <taxon>Pseudomonas</taxon>
    </lineage>
</organism>
<protein>
    <submittedName>
        <fullName evidence="16">Chemotaxis protein</fullName>
    </submittedName>
</protein>
<dbReference type="Gene3D" id="1.10.287.950">
    <property type="entry name" value="Methyl-accepting chemotaxis protein"/>
    <property type="match status" value="1"/>
</dbReference>
<feature type="transmembrane region" description="Helical" evidence="12">
    <location>
        <begin position="12"/>
        <end position="34"/>
    </location>
</feature>
<evidence type="ECO:0000256" key="10">
    <source>
        <dbReference type="ARBA" id="ARBA00029447"/>
    </source>
</evidence>
<dbReference type="GO" id="GO:0006935">
    <property type="term" value="P:chemotaxis"/>
    <property type="evidence" value="ECO:0007669"/>
    <property type="project" value="UniProtKB-KW"/>
</dbReference>
<accession>A0A0F4XVG3</accession>
<dbReference type="Gene3D" id="3.30.450.20">
    <property type="entry name" value="PAS domain"/>
    <property type="match status" value="1"/>
</dbReference>
<keyword evidence="8 12" id="KW-0472">Membrane</keyword>
<evidence type="ECO:0000259" key="15">
    <source>
        <dbReference type="PROSITE" id="PS50885"/>
    </source>
</evidence>
<keyword evidence="6 12" id="KW-0812">Transmembrane</keyword>
<dbReference type="Pfam" id="PF00015">
    <property type="entry name" value="MCPsignal"/>
    <property type="match status" value="1"/>
</dbReference>
<dbReference type="SMART" id="SM00304">
    <property type="entry name" value="HAMP"/>
    <property type="match status" value="1"/>
</dbReference>
<keyword evidence="9 11" id="KW-0807">Transducer</keyword>
<reference evidence="16 17" key="1">
    <citation type="submission" date="2015-03" db="EMBL/GenBank/DDBJ databases">
        <title>Pseudomonas fluorescens 1855-344 Genome sequencing and assembly.</title>
        <authorList>
            <person name="Eng W.W.H."/>
            <person name="Gan H.M."/>
            <person name="Savka M.A."/>
        </authorList>
    </citation>
    <scope>NUCLEOTIDE SEQUENCE [LARGE SCALE GENOMIC DNA]</scope>
    <source>
        <strain evidence="16 17">1855-344</strain>
    </source>
</reference>
<evidence type="ECO:0000256" key="7">
    <source>
        <dbReference type="ARBA" id="ARBA00022989"/>
    </source>
</evidence>
<evidence type="ECO:0000256" key="2">
    <source>
        <dbReference type="ARBA" id="ARBA00022475"/>
    </source>
</evidence>
<comment type="similarity">
    <text evidence="10">Belongs to the methyl-accepting chemotaxis (MCP) protein family.</text>
</comment>
<evidence type="ECO:0000313" key="17">
    <source>
        <dbReference type="Proteomes" id="UP000033662"/>
    </source>
</evidence>
<evidence type="ECO:0000256" key="8">
    <source>
        <dbReference type="ARBA" id="ARBA00023136"/>
    </source>
</evidence>
<dbReference type="EMBL" id="JZXC01000001">
    <property type="protein sequence ID" value="KKA09919.1"/>
    <property type="molecule type" value="Genomic_DNA"/>
</dbReference>
<dbReference type="Proteomes" id="UP000033662">
    <property type="component" value="Unassembled WGS sequence"/>
</dbReference>
<name>A0A0F4XVG3_9PSED</name>
<comment type="subcellular location">
    <subcellularLocation>
        <location evidence="1">Cell inner membrane</location>
        <topology evidence="1">Multi-pass membrane protein</topology>
    </subcellularLocation>
</comment>
<feature type="domain" description="Methyl-accepting transducer" evidence="13">
    <location>
        <begin position="439"/>
        <end position="675"/>
    </location>
</feature>
<dbReference type="OrthoDB" id="2489132at2"/>
<evidence type="ECO:0000256" key="1">
    <source>
        <dbReference type="ARBA" id="ARBA00004429"/>
    </source>
</evidence>
<gene>
    <name evidence="16" type="ORF">VP02_00750</name>
</gene>
<dbReference type="GO" id="GO:0007165">
    <property type="term" value="P:signal transduction"/>
    <property type="evidence" value="ECO:0007669"/>
    <property type="project" value="UniProtKB-KW"/>
</dbReference>
<dbReference type="PANTHER" id="PTHR32089">
    <property type="entry name" value="METHYL-ACCEPTING CHEMOTAXIS PROTEIN MCPB"/>
    <property type="match status" value="1"/>
</dbReference>
<dbReference type="PATRIC" id="fig|132476.4.peg.162"/>
<dbReference type="AlphaFoldDB" id="A0A0F4XVG3"/>
<dbReference type="PROSITE" id="PS50192">
    <property type="entry name" value="T_SNARE"/>
    <property type="match status" value="1"/>
</dbReference>
<dbReference type="InterPro" id="IPR004089">
    <property type="entry name" value="MCPsignal_dom"/>
</dbReference>
<dbReference type="CDD" id="cd06225">
    <property type="entry name" value="HAMP"/>
    <property type="match status" value="1"/>
</dbReference>
<dbReference type="Pfam" id="PF00672">
    <property type="entry name" value="HAMP"/>
    <property type="match status" value="1"/>
</dbReference>
<evidence type="ECO:0000256" key="5">
    <source>
        <dbReference type="ARBA" id="ARBA00022519"/>
    </source>
</evidence>
<keyword evidence="5" id="KW-0997">Cell inner membrane</keyword>
<comment type="caution">
    <text evidence="16">The sequence shown here is derived from an EMBL/GenBank/DDBJ whole genome shotgun (WGS) entry which is preliminary data.</text>
</comment>
<dbReference type="PROSITE" id="PS50885">
    <property type="entry name" value="HAMP"/>
    <property type="match status" value="1"/>
</dbReference>
<keyword evidence="3" id="KW-0488">Methylation</keyword>
<dbReference type="GO" id="GO:0005886">
    <property type="term" value="C:plasma membrane"/>
    <property type="evidence" value="ECO:0007669"/>
    <property type="project" value="UniProtKB-SubCell"/>
</dbReference>
<feature type="domain" description="T-SNARE coiled-coil homology" evidence="14">
    <location>
        <begin position="626"/>
        <end position="688"/>
    </location>
</feature>
<dbReference type="SUPFAM" id="SSF58104">
    <property type="entry name" value="Methyl-accepting chemotaxis protein (MCP) signaling domain"/>
    <property type="match status" value="1"/>
</dbReference>
<dbReference type="InterPro" id="IPR000727">
    <property type="entry name" value="T_SNARE_dom"/>
</dbReference>
<dbReference type="PANTHER" id="PTHR32089:SF120">
    <property type="entry name" value="METHYL-ACCEPTING CHEMOTAXIS PROTEIN TLPQ"/>
    <property type="match status" value="1"/>
</dbReference>
<evidence type="ECO:0000256" key="4">
    <source>
        <dbReference type="ARBA" id="ARBA00022500"/>
    </source>
</evidence>
<dbReference type="PROSITE" id="PS50111">
    <property type="entry name" value="CHEMOTAXIS_TRANSDUC_2"/>
    <property type="match status" value="1"/>
</dbReference>
<feature type="transmembrane region" description="Helical" evidence="12">
    <location>
        <begin position="361"/>
        <end position="383"/>
    </location>
</feature>
<dbReference type="CDD" id="cd11386">
    <property type="entry name" value="MCP_signal"/>
    <property type="match status" value="1"/>
</dbReference>